<dbReference type="OrthoDB" id="4772757at2759"/>
<dbReference type="InterPro" id="IPR007111">
    <property type="entry name" value="NACHT_NTPase"/>
</dbReference>
<dbReference type="InterPro" id="IPR056884">
    <property type="entry name" value="NPHP3-like_N"/>
</dbReference>
<sequence length="169" mass="19075">MKGIGQWILDVATFVKWRDGSSSNRTLWCNGAPGAGKTYISSVIIDHLEDLAGRKNNPVLYFYFDYREQSEQTPFKILQTLLRQLLSTYSHVPSEASSEAAELQQRILKKQGLPGWQDLKTLFIDLCGLSEVFIILDALDECDAIDNRRPIIELIQDIKNSGARLLVTS</sequence>
<dbReference type="EMBL" id="ML994658">
    <property type="protein sequence ID" value="KAF2180392.1"/>
    <property type="molecule type" value="Genomic_DNA"/>
</dbReference>
<reference evidence="3" key="1">
    <citation type="journal article" date="2020" name="Stud. Mycol.">
        <title>101 Dothideomycetes genomes: a test case for predicting lifestyles and emergence of pathogens.</title>
        <authorList>
            <person name="Haridas S."/>
            <person name="Albert R."/>
            <person name="Binder M."/>
            <person name="Bloem J."/>
            <person name="Labutti K."/>
            <person name="Salamov A."/>
            <person name="Andreopoulos B."/>
            <person name="Baker S."/>
            <person name="Barry K."/>
            <person name="Bills G."/>
            <person name="Bluhm B."/>
            <person name="Cannon C."/>
            <person name="Castanera R."/>
            <person name="Culley D."/>
            <person name="Daum C."/>
            <person name="Ezra D."/>
            <person name="Gonzalez J."/>
            <person name="Henrissat B."/>
            <person name="Kuo A."/>
            <person name="Liang C."/>
            <person name="Lipzen A."/>
            <person name="Lutzoni F."/>
            <person name="Magnuson J."/>
            <person name="Mondo S."/>
            <person name="Nolan M."/>
            <person name="Ohm R."/>
            <person name="Pangilinan J."/>
            <person name="Park H.-J."/>
            <person name="Ramirez L."/>
            <person name="Alfaro M."/>
            <person name="Sun H."/>
            <person name="Tritt A."/>
            <person name="Yoshinaga Y."/>
            <person name="Zwiers L.-H."/>
            <person name="Turgeon B."/>
            <person name="Goodwin S."/>
            <person name="Spatafora J."/>
            <person name="Crous P."/>
            <person name="Grigoriev I."/>
        </authorList>
    </citation>
    <scope>NUCLEOTIDE SEQUENCE</scope>
    <source>
        <strain evidence="3">CBS 207.26</strain>
    </source>
</reference>
<dbReference type="Pfam" id="PF24883">
    <property type="entry name" value="NPHP3_N"/>
    <property type="match status" value="1"/>
</dbReference>
<keyword evidence="1" id="KW-0677">Repeat</keyword>
<protein>
    <recommendedName>
        <fullName evidence="2">NACHT domain-containing protein</fullName>
    </recommendedName>
</protein>
<name>A0A6A6DPT2_9PEZI</name>
<feature type="domain" description="NACHT" evidence="2">
    <location>
        <begin position="25"/>
        <end position="169"/>
    </location>
</feature>
<gene>
    <name evidence="3" type="ORF">K469DRAFT_278267</name>
</gene>
<accession>A0A6A6DPT2</accession>
<proteinExistence type="predicted"/>
<evidence type="ECO:0000313" key="4">
    <source>
        <dbReference type="Proteomes" id="UP000800200"/>
    </source>
</evidence>
<dbReference type="InterPro" id="IPR027417">
    <property type="entry name" value="P-loop_NTPase"/>
</dbReference>
<evidence type="ECO:0000259" key="2">
    <source>
        <dbReference type="PROSITE" id="PS50837"/>
    </source>
</evidence>
<dbReference type="PANTHER" id="PTHR10039">
    <property type="entry name" value="AMELOGENIN"/>
    <property type="match status" value="1"/>
</dbReference>
<dbReference type="Gene3D" id="3.40.50.300">
    <property type="entry name" value="P-loop containing nucleotide triphosphate hydrolases"/>
    <property type="match status" value="1"/>
</dbReference>
<evidence type="ECO:0000313" key="3">
    <source>
        <dbReference type="EMBL" id="KAF2180392.1"/>
    </source>
</evidence>
<dbReference type="Proteomes" id="UP000800200">
    <property type="component" value="Unassembled WGS sequence"/>
</dbReference>
<dbReference type="SUPFAM" id="SSF52540">
    <property type="entry name" value="P-loop containing nucleoside triphosphate hydrolases"/>
    <property type="match status" value="1"/>
</dbReference>
<dbReference type="AlphaFoldDB" id="A0A6A6DPT2"/>
<organism evidence="3 4">
    <name type="scientific">Zopfia rhizophila CBS 207.26</name>
    <dbReference type="NCBI Taxonomy" id="1314779"/>
    <lineage>
        <taxon>Eukaryota</taxon>
        <taxon>Fungi</taxon>
        <taxon>Dikarya</taxon>
        <taxon>Ascomycota</taxon>
        <taxon>Pezizomycotina</taxon>
        <taxon>Dothideomycetes</taxon>
        <taxon>Dothideomycetes incertae sedis</taxon>
        <taxon>Zopfiaceae</taxon>
        <taxon>Zopfia</taxon>
    </lineage>
</organism>
<keyword evidence="4" id="KW-1185">Reference proteome</keyword>
<dbReference type="PANTHER" id="PTHR10039:SF15">
    <property type="entry name" value="NACHT DOMAIN-CONTAINING PROTEIN"/>
    <property type="match status" value="1"/>
</dbReference>
<evidence type="ECO:0000256" key="1">
    <source>
        <dbReference type="ARBA" id="ARBA00022737"/>
    </source>
</evidence>
<dbReference type="PROSITE" id="PS50837">
    <property type="entry name" value="NACHT"/>
    <property type="match status" value="1"/>
</dbReference>